<keyword evidence="1" id="KW-0812">Transmembrane</keyword>
<dbReference type="Proteomes" id="UP000287746">
    <property type="component" value="Unassembled WGS sequence"/>
</dbReference>
<dbReference type="Proteomes" id="UP000185161">
    <property type="component" value="Chromosome"/>
</dbReference>
<protein>
    <submittedName>
        <fullName evidence="2">Uncharacterized protein</fullName>
    </submittedName>
</protein>
<dbReference type="GeneID" id="44132323"/>
<reference evidence="6 7" key="3">
    <citation type="submission" date="2018-07" db="EMBL/GenBank/DDBJ databases">
        <title>Genomic and Epidemiologic Investigation of an Indolent Hospital Outbreak.</title>
        <authorList>
            <person name="Johnson R.C."/>
            <person name="Deming C."/>
            <person name="Conlan S."/>
            <person name="Zellmer C.J."/>
            <person name="Michelin A.V."/>
            <person name="Lee-Lin S."/>
            <person name="Thomas P.J."/>
            <person name="Park M."/>
            <person name="Weingarten R.A."/>
            <person name="Less J."/>
            <person name="Dekker J.P."/>
            <person name="Frank K.M."/>
            <person name="Musser K.A."/>
            <person name="Mcquiston J.R."/>
            <person name="Henderson D.K."/>
            <person name="Lau A.F."/>
            <person name="Palmore T.N."/>
            <person name="Segre J.A."/>
        </authorList>
    </citation>
    <scope>NUCLEOTIDE SEQUENCE [LARGE SCALE GENOMIC DNA]</scope>
    <source>
        <strain evidence="4 7">SK-CDC1_0717</strain>
        <strain evidence="3 6">SK-NIH.Env10_0317</strain>
    </source>
</reference>
<keyword evidence="1" id="KW-1133">Transmembrane helix</keyword>
<dbReference type="EMBL" id="QQWO01000030">
    <property type="protein sequence ID" value="RSU98260.1"/>
    <property type="molecule type" value="Genomic_DNA"/>
</dbReference>
<sequence>MKPDLDNPDYAKLAWRRYRRIFGIVAAVALLSAIVAVVALYIAIGEFQLHASIAMAIGIGLSVLLGGALMGLIFLSSGTGHDERSRDATERDRHG</sequence>
<evidence type="ECO:0000313" key="4">
    <source>
        <dbReference type="EMBL" id="RSY77507.1"/>
    </source>
</evidence>
<feature type="transmembrane region" description="Helical" evidence="1">
    <location>
        <begin position="21"/>
        <end position="44"/>
    </location>
</feature>
<proteinExistence type="predicted"/>
<dbReference type="RefSeq" id="WP_066581436.1">
    <property type="nucleotide sequence ID" value="NZ_CP018820.1"/>
</dbReference>
<dbReference type="KEGG" id="skr:BRX40_07130"/>
<evidence type="ECO:0000313" key="6">
    <source>
        <dbReference type="Proteomes" id="UP000286681"/>
    </source>
</evidence>
<organism evidence="2 5">
    <name type="scientific">Sphingomonas koreensis</name>
    <dbReference type="NCBI Taxonomy" id="93064"/>
    <lineage>
        <taxon>Bacteria</taxon>
        <taxon>Pseudomonadati</taxon>
        <taxon>Pseudomonadota</taxon>
        <taxon>Alphaproteobacteria</taxon>
        <taxon>Sphingomonadales</taxon>
        <taxon>Sphingomonadaceae</taxon>
        <taxon>Sphingomonas</taxon>
    </lineage>
</organism>
<keyword evidence="5" id="KW-1185">Reference proteome</keyword>
<name>A0A1L6JG03_9SPHN</name>
<dbReference type="AlphaFoldDB" id="A0A1L6JG03"/>
<evidence type="ECO:0000256" key="1">
    <source>
        <dbReference type="SAM" id="Phobius"/>
    </source>
</evidence>
<feature type="transmembrane region" description="Helical" evidence="1">
    <location>
        <begin position="50"/>
        <end position="75"/>
    </location>
</feature>
<keyword evidence="1" id="KW-0472">Membrane</keyword>
<reference evidence="2" key="1">
    <citation type="submission" date="2016-12" db="EMBL/GenBank/DDBJ databases">
        <title>Whole genome sequencing of Sphingomonas koreensis.</title>
        <authorList>
            <person name="Conlan S."/>
            <person name="Thomas P.J."/>
            <person name="Mullikin J."/>
            <person name="Palmore T.N."/>
            <person name="Frank K.M."/>
            <person name="Segre J.A."/>
        </authorList>
    </citation>
    <scope>NUCLEOTIDE SEQUENCE</scope>
    <source>
        <strain evidence="2">ABOJV</strain>
    </source>
</reference>
<reference evidence="5" key="2">
    <citation type="submission" date="2016-12" db="EMBL/GenBank/DDBJ databases">
        <title>Whole genome sequencing of Sphingomonas sp. ABOJV.</title>
        <authorList>
            <person name="Conlan S."/>
            <person name="Thomas P.J."/>
            <person name="Mullikin J."/>
            <person name="Palmore T.N."/>
            <person name="Frank K.M."/>
            <person name="Segre J.A."/>
        </authorList>
    </citation>
    <scope>NUCLEOTIDE SEQUENCE [LARGE SCALE GENOMIC DNA]</scope>
    <source>
        <strain evidence="5">ABOJV</strain>
    </source>
</reference>
<dbReference type="EMBL" id="QQYZ01000031">
    <property type="protein sequence ID" value="RSY77507.1"/>
    <property type="molecule type" value="Genomic_DNA"/>
</dbReference>
<evidence type="ECO:0000313" key="7">
    <source>
        <dbReference type="Proteomes" id="UP000287746"/>
    </source>
</evidence>
<evidence type="ECO:0000313" key="2">
    <source>
        <dbReference type="EMBL" id="APR54872.1"/>
    </source>
</evidence>
<gene>
    <name evidence="2" type="ORF">BRX40_07130</name>
    <name evidence="3" type="ORF">CA257_22075</name>
    <name evidence="4" type="ORF">DAH66_20350</name>
</gene>
<evidence type="ECO:0000313" key="5">
    <source>
        <dbReference type="Proteomes" id="UP000185161"/>
    </source>
</evidence>
<accession>A0A1L6JG03</accession>
<dbReference type="Proteomes" id="UP000286681">
    <property type="component" value="Unassembled WGS sequence"/>
</dbReference>
<dbReference type="OrthoDB" id="7391705at2"/>
<dbReference type="EMBL" id="CP018820">
    <property type="protein sequence ID" value="APR54872.1"/>
    <property type="molecule type" value="Genomic_DNA"/>
</dbReference>
<evidence type="ECO:0000313" key="3">
    <source>
        <dbReference type="EMBL" id="RSU98260.1"/>
    </source>
</evidence>